<dbReference type="OrthoDB" id="8696437at2"/>
<evidence type="ECO:0000259" key="1">
    <source>
        <dbReference type="PROSITE" id="PS51662"/>
    </source>
</evidence>
<dbReference type="PROSITE" id="PS51257">
    <property type="entry name" value="PROKAR_LIPOPROTEIN"/>
    <property type="match status" value="1"/>
</dbReference>
<dbReference type="PROSITE" id="PS51662">
    <property type="entry name" value="BP_PHYTASE"/>
    <property type="match status" value="1"/>
</dbReference>
<dbReference type="SUPFAM" id="SSF50956">
    <property type="entry name" value="Thermostable phytase (3-phytase)"/>
    <property type="match status" value="1"/>
</dbReference>
<gene>
    <name evidence="2" type="ORF">DPN68_02195</name>
</gene>
<dbReference type="Pfam" id="PF02333">
    <property type="entry name" value="Phytase"/>
    <property type="match status" value="1"/>
</dbReference>
<dbReference type="GO" id="GO:0016158">
    <property type="term" value="F:inositol hexakisphosphate 3-phosphatase activity"/>
    <property type="evidence" value="ECO:0007669"/>
    <property type="project" value="InterPro"/>
</dbReference>
<dbReference type="RefSeq" id="WP_113987959.1">
    <property type="nucleotide sequence ID" value="NZ_QLST01000002.1"/>
</dbReference>
<sequence>MNKLKVVLFSIVILVSCKDKLAPIAKNAIQPKIITEKTPHDTDDPAIWIHPTNASNSLIIGTDKDSNGGLYLYDLNGKIIKKSIPLKRPNNVDVAYKLKVGNTTLDIAVTTERETNKIRIFSLPNLEPIDNGGIEVFEGETERNPMGIALYTRPSDGEIFAIVGRKNGPSGSYLWQYQLESKNGVVQAKIIRKFGNYSGKKEIEAIAVDNELGFVYYSDEQIGIRKYFADPSKNDNNEIAIFGQNDFKSDNEGIAIYKKTESTGYILVSNQQANTFVVYTREENSNQKNKHIKIAEIPVSTIECDGADATSINLNKDFSKGMLVAMSNGMTFHYYDWNLIQKEIDKQKD</sequence>
<dbReference type="EMBL" id="QLST01000002">
    <property type="protein sequence ID" value="RBA29477.1"/>
    <property type="molecule type" value="Genomic_DNA"/>
</dbReference>
<dbReference type="Gene3D" id="2.120.10.30">
    <property type="entry name" value="TolB, C-terminal domain"/>
    <property type="match status" value="1"/>
</dbReference>
<dbReference type="InterPro" id="IPR011042">
    <property type="entry name" value="6-blade_b-propeller_TolB-like"/>
</dbReference>
<dbReference type="AlphaFoldDB" id="A0A365P4G5"/>
<accession>A0A365P4G5</accession>
<organism evidence="2 3">
    <name type="scientific">Flavobacterium tibetense</name>
    <dbReference type="NCBI Taxonomy" id="2233533"/>
    <lineage>
        <taxon>Bacteria</taxon>
        <taxon>Pseudomonadati</taxon>
        <taxon>Bacteroidota</taxon>
        <taxon>Flavobacteriia</taxon>
        <taxon>Flavobacteriales</taxon>
        <taxon>Flavobacteriaceae</taxon>
        <taxon>Flavobacterium</taxon>
    </lineage>
</organism>
<evidence type="ECO:0000313" key="3">
    <source>
        <dbReference type="Proteomes" id="UP000253319"/>
    </source>
</evidence>
<evidence type="ECO:0000313" key="2">
    <source>
        <dbReference type="EMBL" id="RBA29477.1"/>
    </source>
</evidence>
<dbReference type="Proteomes" id="UP000253319">
    <property type="component" value="Unassembled WGS sequence"/>
</dbReference>
<name>A0A365P4G5_9FLAO</name>
<reference evidence="2 3" key="1">
    <citation type="submission" date="2018-06" db="EMBL/GenBank/DDBJ databases">
        <title>Flavobacterium tibetense sp. nov., isolated from a wetland YonghuCo on Tibetan Plateau.</title>
        <authorList>
            <person name="Xing P."/>
            <person name="Phurbu D."/>
            <person name="Lu H."/>
        </authorList>
    </citation>
    <scope>NUCLEOTIDE SEQUENCE [LARGE SCALE GENOMIC DNA]</scope>
    <source>
        <strain evidence="2 3">YH5</strain>
    </source>
</reference>
<protein>
    <submittedName>
        <fullName evidence="2">3-phytase</fullName>
    </submittedName>
</protein>
<feature type="domain" description="BPP" evidence="1">
    <location>
        <begin position="14"/>
        <end position="344"/>
    </location>
</feature>
<dbReference type="InterPro" id="IPR003431">
    <property type="entry name" value="B-propeller_Phytase"/>
</dbReference>
<comment type="caution">
    <text evidence="2">The sequence shown here is derived from an EMBL/GenBank/DDBJ whole genome shotgun (WGS) entry which is preliminary data.</text>
</comment>
<keyword evidence="3" id="KW-1185">Reference proteome</keyword>
<proteinExistence type="predicted"/>